<evidence type="ECO:0000259" key="7">
    <source>
        <dbReference type="Pfam" id="PF18562"/>
    </source>
</evidence>
<dbReference type="FunFam" id="1.20.58.830:FF:000021">
    <property type="entry name" value="Erythrocyte membrane protein 1, PfEMP1"/>
    <property type="match status" value="2"/>
</dbReference>
<evidence type="ECO:0000259" key="5">
    <source>
        <dbReference type="Pfam" id="PF15445"/>
    </source>
</evidence>
<protein>
    <submittedName>
        <fullName evidence="10">Erythrocyte membrane protein 1, EMP1</fullName>
    </submittedName>
</protein>
<feature type="domain" description="Duffy-binding-like" evidence="9">
    <location>
        <begin position="2262"/>
        <end position="2404"/>
    </location>
</feature>
<reference evidence="10" key="2">
    <citation type="submission" date="2014-05" db="EMBL/GenBank/DDBJ databases">
        <title>The genome sequences of chimpanzee malaria parasites reveal the path to human adaptation.</title>
        <authorList>
            <person name="Otto T.D."/>
            <person name="Rayner J.C."/>
            <person name="Boehme U."/>
            <person name="Pain A."/>
            <person name="Spottiswoode N."/>
            <person name="Sanders M."/>
            <person name="Quail M."/>
            <person name="Ollomo B."/>
            <person name="Renaud F."/>
            <person name="Thomas A.W."/>
            <person name="Prugnolle F."/>
            <person name="Conway D.J."/>
            <person name="Newbold C."/>
            <person name="Berriman M."/>
        </authorList>
    </citation>
    <scope>NUCLEOTIDE SEQUENCE [LARGE SCALE GENOMIC DNA]</scope>
    <source>
        <strain evidence="10">CDC</strain>
    </source>
</reference>
<name>A0A060RTP1_PLARE</name>
<dbReference type="Pfam" id="PF21807">
    <property type="entry name" value="PfEMP1_CIDRalpha1_dom"/>
    <property type="match status" value="1"/>
</dbReference>
<dbReference type="Gene3D" id="1.20.58.830">
    <property type="match status" value="7"/>
</dbReference>
<dbReference type="VEuPathDB" id="PlasmoDB:PRG01_0907900"/>
<dbReference type="SUPFAM" id="SSF140924">
    <property type="entry name" value="Duffy binding domain-like"/>
    <property type="match status" value="9"/>
</dbReference>
<dbReference type="FunFam" id="1.20.58.1930:FF:000001">
    <property type="entry name" value="Erythrocyte membrane protein 1, PfEMP1"/>
    <property type="match status" value="1"/>
</dbReference>
<dbReference type="Pfam" id="PF15445">
    <property type="entry name" value="ATS"/>
    <property type="match status" value="1"/>
</dbReference>
<dbReference type="Pfam" id="PF03011">
    <property type="entry name" value="PFEMP"/>
    <property type="match status" value="2"/>
</dbReference>
<evidence type="ECO:0000259" key="4">
    <source>
        <dbReference type="Pfam" id="PF05424"/>
    </source>
</evidence>
<evidence type="ECO:0000259" key="8">
    <source>
        <dbReference type="Pfam" id="PF21807"/>
    </source>
</evidence>
<dbReference type="GO" id="GO:0046789">
    <property type="term" value="F:host cell surface receptor binding"/>
    <property type="evidence" value="ECO:0007669"/>
    <property type="project" value="InterPro"/>
</dbReference>
<dbReference type="InterPro" id="IPR029211">
    <property type="entry name" value="PfEMP1_ATS"/>
</dbReference>
<dbReference type="Gene3D" id="1.20.58.1930">
    <property type="match status" value="2"/>
</dbReference>
<keyword evidence="2" id="KW-0812">Transmembrane</keyword>
<keyword evidence="2" id="KW-0472">Membrane</keyword>
<dbReference type="PhylomeDB" id="A0A060RTP1"/>
<dbReference type="FunFam" id="1.20.58.830:FF:000005">
    <property type="entry name" value="Erythrocyte membrane protein 1, PfEMP1"/>
    <property type="match status" value="1"/>
</dbReference>
<dbReference type="FunFam" id="1.10.1900.40:FF:000001">
    <property type="entry name" value="Erythrocyte membrane protein 1"/>
    <property type="match status" value="1"/>
</dbReference>
<gene>
    <name evidence="10" type="primary">VAR</name>
    <name evidence="10" type="ORF">PRCDC_1039000</name>
</gene>
<feature type="domain" description="Duffy-antigen binding" evidence="4">
    <location>
        <begin position="3206"/>
        <end position="3352"/>
    </location>
</feature>
<dbReference type="InterPro" id="IPR042202">
    <property type="entry name" value="Duffy-ag-bd_sf"/>
</dbReference>
<feature type="domain" description="Plasmodium falciparum erythrocyte membrane protein-1 N-terminal segment" evidence="6">
    <location>
        <begin position="13"/>
        <end position="49"/>
    </location>
</feature>
<keyword evidence="11" id="KW-1185">Reference proteome</keyword>
<feature type="domain" description="Duffy-antigen binding" evidence="4">
    <location>
        <begin position="116"/>
        <end position="299"/>
    </location>
</feature>
<dbReference type="Gene3D" id="1.20.1310.20">
    <property type="entry name" value="Duffy-antigen binding domain"/>
    <property type="match status" value="7"/>
</dbReference>
<feature type="domain" description="Duffy-antigen binding" evidence="4">
    <location>
        <begin position="1256"/>
        <end position="1425"/>
    </location>
</feature>
<feature type="region of interest" description="Disordered" evidence="1">
    <location>
        <begin position="26"/>
        <end position="64"/>
    </location>
</feature>
<feature type="domain" description="Duffy-antigen binding" evidence="4">
    <location>
        <begin position="2805"/>
        <end position="2975"/>
    </location>
</feature>
<dbReference type="GO" id="GO:0016020">
    <property type="term" value="C:membrane"/>
    <property type="evidence" value="ECO:0007669"/>
    <property type="project" value="InterPro"/>
</dbReference>
<dbReference type="VEuPathDB" id="PlasmoDB:PRCDC_1039000"/>
<dbReference type="EMBL" id="HG810771">
    <property type="protein sequence ID" value="CDO64827.1"/>
    <property type="molecule type" value="Genomic_DNA"/>
</dbReference>
<feature type="region of interest" description="Disordered" evidence="1">
    <location>
        <begin position="2079"/>
        <end position="2107"/>
    </location>
</feature>
<feature type="domain" description="Duffy-binding-like" evidence="9">
    <location>
        <begin position="3384"/>
        <end position="3484"/>
    </location>
</feature>
<feature type="region of interest" description="Disordered" evidence="1">
    <location>
        <begin position="3737"/>
        <end position="3756"/>
    </location>
</feature>
<dbReference type="InterPro" id="IPR029210">
    <property type="entry name" value="PfEMP1_NTS"/>
</dbReference>
<dbReference type="Proteomes" id="UP000027581">
    <property type="component" value="Unassembled WGS sequence"/>
</dbReference>
<organism evidence="10 11">
    <name type="scientific">Plasmodium reichenowi</name>
    <dbReference type="NCBI Taxonomy" id="5854"/>
    <lineage>
        <taxon>Eukaryota</taxon>
        <taxon>Sar</taxon>
        <taxon>Alveolata</taxon>
        <taxon>Apicomplexa</taxon>
        <taxon>Aconoidasida</taxon>
        <taxon>Haemosporida</taxon>
        <taxon>Plasmodiidae</taxon>
        <taxon>Plasmodium</taxon>
        <taxon>Plasmodium (Laverania)</taxon>
    </lineage>
</organism>
<dbReference type="Pfam" id="PF22672">
    <property type="entry name" value="DBL_C"/>
    <property type="match status" value="3"/>
</dbReference>
<dbReference type="InterPro" id="IPR044932">
    <property type="entry name" value="PfEMP1_ATS_sf"/>
</dbReference>
<evidence type="ECO:0000256" key="2">
    <source>
        <dbReference type="SAM" id="Phobius"/>
    </source>
</evidence>
<accession>A0A060RTP1</accession>
<dbReference type="InterPro" id="IPR049158">
    <property type="entry name" value="PfEMP1_CIDRalpha1_dom"/>
</dbReference>
<feature type="domain" description="Duffy-binding-like" evidence="3">
    <location>
        <begin position="569"/>
        <end position="713"/>
    </location>
</feature>
<evidence type="ECO:0000313" key="11">
    <source>
        <dbReference type="Proteomes" id="UP000027581"/>
    </source>
</evidence>
<feature type="compositionally biased region" description="Basic and acidic residues" evidence="1">
    <location>
        <begin position="765"/>
        <end position="774"/>
    </location>
</feature>
<dbReference type="Pfam" id="PF15447">
    <property type="entry name" value="NTS"/>
    <property type="match status" value="1"/>
</dbReference>
<evidence type="ECO:0000313" key="10">
    <source>
        <dbReference type="EMBL" id="CDO64827.1"/>
    </source>
</evidence>
<feature type="domain" description="Cysteine-rich interdomain region 1 gamma" evidence="7">
    <location>
        <begin position="2449"/>
        <end position="2498"/>
    </location>
</feature>
<feature type="transmembrane region" description="Helical" evidence="2">
    <location>
        <begin position="3579"/>
        <end position="3600"/>
    </location>
</feature>
<dbReference type="InterPro" id="IPR008602">
    <property type="entry name" value="Duffy-antigen-binding"/>
</dbReference>
<feature type="region of interest" description="Disordered" evidence="1">
    <location>
        <begin position="750"/>
        <end position="774"/>
    </location>
</feature>
<dbReference type="InterPro" id="IPR054595">
    <property type="entry name" value="DBL_C"/>
</dbReference>
<dbReference type="InterPro" id="IPR041480">
    <property type="entry name" value="CIDR1_gamma"/>
</dbReference>
<feature type="compositionally biased region" description="Basic and acidic residues" evidence="1">
    <location>
        <begin position="29"/>
        <end position="38"/>
    </location>
</feature>
<feature type="domain" description="Duffy-antigen binding" evidence="4">
    <location>
        <begin position="827"/>
        <end position="1007"/>
    </location>
</feature>
<feature type="transmembrane region" description="Helical" evidence="2">
    <location>
        <begin position="3607"/>
        <end position="3629"/>
    </location>
</feature>
<feature type="domain" description="Duffy-antigen binding" evidence="4">
    <location>
        <begin position="1665"/>
        <end position="1816"/>
    </location>
</feature>
<dbReference type="InterPro" id="IPR004258">
    <property type="entry name" value="DBL"/>
</dbReference>
<feature type="domain" description="Duffy-binding-like" evidence="3">
    <location>
        <begin position="2514"/>
        <end position="2657"/>
    </location>
</feature>
<feature type="compositionally biased region" description="Polar residues" evidence="1">
    <location>
        <begin position="3739"/>
        <end position="3755"/>
    </location>
</feature>
<feature type="domain" description="PfEMP1 CIDRalpha1" evidence="8">
    <location>
        <begin position="500"/>
        <end position="555"/>
    </location>
</feature>
<reference evidence="10" key="1">
    <citation type="submission" date="2014-01" db="EMBL/GenBank/DDBJ databases">
        <authorList>
            <person name="Aslett M."/>
        </authorList>
    </citation>
    <scope>NUCLEOTIDE SEQUENCE</scope>
    <source>
        <strain evidence="10">CDC</strain>
    </source>
</reference>
<dbReference type="Gene3D" id="1.10.1900.40">
    <property type="entry name" value="Acidic terminal segments, variant surface antigen of PfEMP1"/>
    <property type="match status" value="2"/>
</dbReference>
<evidence type="ECO:0000259" key="3">
    <source>
        <dbReference type="Pfam" id="PF03011"/>
    </source>
</evidence>
<evidence type="ECO:0000256" key="1">
    <source>
        <dbReference type="SAM" id="MobiDB-lite"/>
    </source>
</evidence>
<dbReference type="FunFam" id="1.20.1310.20:FF:000023">
    <property type="entry name" value="Erythrocyte membrane protein 1, PfEMP1"/>
    <property type="match status" value="1"/>
</dbReference>
<dbReference type="Pfam" id="PF05424">
    <property type="entry name" value="Duffy_binding"/>
    <property type="match status" value="7"/>
</dbReference>
<feature type="compositionally biased region" description="Basic and acidic residues" evidence="1">
    <location>
        <begin position="55"/>
        <end position="64"/>
    </location>
</feature>
<evidence type="ECO:0000259" key="6">
    <source>
        <dbReference type="Pfam" id="PF15447"/>
    </source>
</evidence>
<keyword evidence="2" id="KW-1133">Transmembrane helix</keyword>
<feature type="domain" description="Duffy-binding-like" evidence="9">
    <location>
        <begin position="303"/>
        <end position="458"/>
    </location>
</feature>
<feature type="region of interest" description="Disordered" evidence="1">
    <location>
        <begin position="713"/>
        <end position="735"/>
    </location>
</feature>
<proteinExistence type="predicted"/>
<feature type="domain" description="Plasmodium falciparum erythrocyte membrane protein 1 acidic terminal segment" evidence="5">
    <location>
        <begin position="3637"/>
        <end position="4048"/>
    </location>
</feature>
<dbReference type="Pfam" id="PF18562">
    <property type="entry name" value="CIDR1_gamma"/>
    <property type="match status" value="1"/>
</dbReference>
<evidence type="ECO:0000259" key="9">
    <source>
        <dbReference type="Pfam" id="PF22672"/>
    </source>
</evidence>
<sequence>MAPSSHPTPTYNSVKDLLEDIGESIQQEASKKAQERSKGLLKGKLSQATYTNDGSGKEKPLDPCNLDHTKHTNVKKNPQQENPCHGRVQERFSDARSSQCTYNRIKDSEHNDNSIGACAPYRRLHICDYNLENIDPEKITSTHNLLADVLLVAKHEGQTLVEKHEEHKRTNPDSKICTALARSFADIADIVRGRDLFLGNQQEKKKLEENLKKIFRKIHGGLTDAKERYGDDPNFYHLREDWWNENRDQVWKAITCNAGAADDYFKKSSSRVYSFSNGQCGNKQAKVPTDLDYVPQFLRWFDEWADDFCRIRNHKLKNIKKECRGDHDGDKYCSHNGYDCTKIIGNEEFFSWDSKCTGCSVKCRLYELWIGNQRKEFEKQNKKYVKEIETYESNTGISNSNINREYNKEFYEKLKKNFESVDDFLKLLNEGTYCKEKLKEEEKIDFTITGNKGIFSRSQYCQVCPDCGVACKDGNCEVIENGIKCRKFKTYVLPKDVTPTTINIIDSGDEEGNITQKLQDFCKNENKENGKNYQTWECYYENSYNNKCKMKSAKHEDQKHRYVMTFHKFFDLWVKNLLRDSIKWENDLKECINNTNVTDCSNKCNKNCICFNRWVKQKEDEWEKVKNLFENKKGTWKNYYNKLNGLFEGYFFPVMNELNKDEKKWNNLKKKLEEIIEFSKGKERNEESEGAIKVLLAHLKEIGERCIDNNSNESCDSSMDTKTNPCSETRGSKPTKTVKQLAEMMQHEAHTQLEERGGESNLKGDASKGEYRNEGDAEGFKDICSINEKHSNSTYNFSKEPCGGKGDVYDIGTPWKDGNSKSSTPDVYIRPRREHMCTSNLEYLETNDIPFSTNNGKLINDSFLGDVLLAAKYEVQKIKDLYQQNKGKNEQTSQNGLTDETTACRAIRYSFADIGDIIRGRDLWVDDDGSKKMETNLKVIFGKINDQLSEIQGKYKTVGNDYKQLRSDWWEANRHHVWRAMKCVIEKGNITKCNGIPIEDYIPQRLRWMTEWAEWYCKMQKREYYELEGACGSCMSKDKGKKCTKDDGDVCTKCASQCKEYGNNIKTWQNQWEIIKNKYQQLYGQAQAIATNPGDTVFVGAGPDYQQVVDFFAQLHKANGVAASGATRPKRDTNGGDSVYSSAAGYVHQEIGYAGCQEQTQFCEKENGVISSTGARATPNEKYAFREKPKFYDDACGCGQNIKPPAAPKKKNDCNGIKTLLDQSRGGKKGIRGCNLKSANYKWKCGDLSLVTDENTCMPPRREKLCIYYFGNNAEIPKIRTQDNLSDGFIKSAAGETFLSWQKYKTDNNGGGKLQSKLEGGEIPEDFKRQMFYTFGDYRDFLFGTDISKNHGEGSKLKKKIDLLFPKNGSKNPGELSRKDWWKEHGPKIWEAMLCALSYDTTQNNINVQTRQNLRERNDYSKIKFSDNKSTLQNFAERPQFLRWFTEWSDEFCKKQSQEYKNLKVKCTECKDNPSADDCKNRCKQCKDQCAIYKQFITDWKGQWTRQSNKYEKLYQRALNKINNFTEEEKHVVEYLKPLIKASDSSDNYSTAGKYINEKGYINDCEESKQKNFDKNNSADNEKEYALRDYPHNHENKCNCKEAVTHPASKKSEVLQKEKKEEVYTDVKKPLEDNKGNTKSHGCTGKQYKGWKCNFGSTNKENQEICVPPRREKLCISDLGTCKDKTKDALKKSFINCATMETHFAWLYYKENNKDSQDELESGKIPEDFLRIMYYTFSDYNDIFFGTDILKNNGKTKQVINNINSFFENTKGNEQEVKKERENWWEQNKSDIWKGMLCALTNGITEEEKKNEFKTKYSYEELNKKTNGTPSLQEFSSRSQFLRWFTEWSDEFCRERKKLEDKVEQDCKEAKEYEGCNKQKNKVKGGCVSACEEYKKYITGKQTQYDKQKKTFDAVKSGGEPEYNDISTKDPPEYLKENCLFGSCSCMEKAKTITDYWENPHTTYENPDHSKKCQCPTPPCEIVDGILGTKDGTGYRDGCRHKYKTPLGLVGWECGKKSGGEGGKGDTTMCIPPRRRRLYVKNLHEFTGNSQDDLRKAFIECAAIETFFSWHEYKKEKQKEKEEQSQLEGRVVGGATSDEEQDKLNGGNIPEEFKRQMFYTLADYRDILYIGDTVNGGANTDTLKEKINKVFQNGTPSPQKPSENSCKDWWERYGKDIWEGMLCALTYDTKTKEKNDEVKKALFVENDGTLKNENYKYETVSFEGGFDNTDTSSAKKHEDSPTLTTKLTDFIKRPPYFRWLEEWADEFCRKKKNIIDKIKVDCRGKNENIYCGDDGFDCNKIRPNKDEIFSDFNCQSCAISCRSYKQWISAKRTEFNKQEQKYKTEIQNVDNNKNDNGFSTTLKEKYTKATDFLDNLKDGPCTKNNDGECKINFKEEGETFGPSENCVPCPVFGVEYNKYKFHDVTVKECHGKTFQATDNFENTKDPKGNVDMLVIDNNENKFPDDLKVCENSGIFDGIKENKWSCGNVCDLDICKVKNVKGDKNVEEYIPMRVLFKRWVENFLEDYNKINDKISYCINNGKGSTCINGCENKCNCVGKWIDQKKKEWEKVRDRYLKPFNEKKSEICFNVKTFLERLLPQTDVNKAIEPFENINDFEDTCGGTDYKNSNNPEDKKKDVVECLLNKLEEKIKSCKIKHDPKGKTCSNESPTPTNETDTPVISLEPFPPPFCNVPPNPCSDKSATNVVSVKEVAKEVQVQAKKTMLERSGKDGGENRESVLKANAALGEYSRSGSSDGFKQLCSIDKKHSNADRGRSDNPCNWKDPKRLEIGEKWKTKDKENPFHTEVYMPPRREHMCISNLEHLDTKSEGLKGTNAIHSLLGDVLLTAKMEGQDIKNKLTTKGDDSAICRATKYSFGDIGDIIKGTDLWELNYGQKKTQDTLVEIFKQIKEQITDETIKGKYACDTDDNKYINLRKDWWEANRAKVWEAMICESIKGRNIKCDDTPPLDDYIPQRLRWMTEWAEWYCKYQSQEYKILQKVCKDCRSKGGQCMNGSGDCKKCTETCNIFKENIKKWEDQWKQMKAKYEELYNKAKGGGATTSGTGSSKDENDVVEFLRKLQQSNNANKIYATAEGYVHQELPNMGCKEQTRFCENPSGSTSSDKDKDNEYAFREYPHKYKDKCECKMPLPPPSSPTPTCNKKACEIADEILKKSNGETSPIDGCYPKNYGNNYAEWMCDETKFKNGEKGACMPPRRQKLCLNKLHNLTHKTPYHLRTAFIESAAVETFFLWQKYKKDKNSDTDAQQKLKSGTIPDDFKRQMFYTFGDYRDIFFGKDIGKDMYTVNQNINVVFARFRKLYHGIIRQKWWELHGPEIWEGMLCALQKAGGYYTIKNTYNYKEVTFTGDSSGAKLSEFASRPQFLRWLTEWGENFCRDRIIQLEILKKECKGCTLRDGGKICDKNGEGCKQCTTACEQYQRWLEKWQELYDKQNQRYTEVKATSPYNEDSDVKQSKDAYEYLGKKLKNIICTIGTTTAYCNCMDETSSTDANKQKAITSLEYPPKEIEGRCTCVPDECNALSVNDSGFPDAGVFGGGIYNRKCKGFEEHVPKKIDPPQYDPTNDILKTTIPVAIALALGSIAFLYLKVIYIHICCVYLCMLCVYVIYIYLIYVFILKKKKKGNKKPKSPVDLLRVLDIHKGEYGMPTKRSPNRYIPYKCSQYKGKSYIYMEGDTDEDIYIGDISSSDITSSESEYEELDINDIYPYQSPKYKTLIEVVLEPSTRDIPSSDTPSADTPTNKPINDEEWNELKHDFISGILENAQKDLPKDNISANTPMNTQPNTLYFDNPEENPFIMSIHDRDLYTGEEYNYDINMSTNTNNDIPISSKNDVYSGTDLINDSLNSDQPIDIYDEVLKRKENELFGTNHPKNTSNNSVAKLTNSDPVMNQLDLFNKWLDRNRDMCEKWDTNNKKEELLDKLKEEWNKDNDGGDIYTINGNKTLNTNVSIEIDMDNPKPIHQFSNMDSNVDTLTMDTMEDDIYYDVNDDENPSVDDISMNHNKVDVPKKVHVEMKILNNTSNGSLEEQLPISDVWNI</sequence>
<feature type="domain" description="Duffy-antigen binding" evidence="4">
    <location>
        <begin position="2029"/>
        <end position="2195"/>
    </location>
</feature>
<dbReference type="FunFam" id="1.20.58.1930:FF:000002">
    <property type="entry name" value="Erythrocyte membrane protein 1, PfEMP1"/>
    <property type="match status" value="1"/>
</dbReference>